<dbReference type="STRING" id="869212.Turpa_3785"/>
<evidence type="ECO:0000256" key="4">
    <source>
        <dbReference type="RuleBase" id="RU004514"/>
    </source>
</evidence>
<dbReference type="AlphaFoldDB" id="I4BAW2"/>
<feature type="modified residue" description="N6-(pyridoxal phosphate)lysine" evidence="2 3">
    <location>
        <position position="35"/>
    </location>
</feature>
<evidence type="ECO:0000256" key="1">
    <source>
        <dbReference type="ARBA" id="ARBA00022898"/>
    </source>
</evidence>
<keyword evidence="7" id="KW-1185">Reference proteome</keyword>
<reference evidence="6 7" key="1">
    <citation type="submission" date="2012-06" db="EMBL/GenBank/DDBJ databases">
        <title>The complete chromosome of genome of Turneriella parva DSM 21527.</title>
        <authorList>
            <consortium name="US DOE Joint Genome Institute (JGI-PGF)"/>
            <person name="Lucas S."/>
            <person name="Han J."/>
            <person name="Lapidus A."/>
            <person name="Bruce D."/>
            <person name="Goodwin L."/>
            <person name="Pitluck S."/>
            <person name="Peters L."/>
            <person name="Kyrpides N."/>
            <person name="Mavromatis K."/>
            <person name="Ivanova N."/>
            <person name="Mikhailova N."/>
            <person name="Chertkov O."/>
            <person name="Detter J.C."/>
            <person name="Tapia R."/>
            <person name="Han C."/>
            <person name="Land M."/>
            <person name="Hauser L."/>
            <person name="Markowitz V."/>
            <person name="Cheng J.-F."/>
            <person name="Hugenholtz P."/>
            <person name="Woyke T."/>
            <person name="Wu D."/>
            <person name="Gronow S."/>
            <person name="Wellnitz S."/>
            <person name="Brambilla E."/>
            <person name="Klenk H.-P."/>
            <person name="Eisen J.A."/>
        </authorList>
    </citation>
    <scope>NUCLEOTIDE SEQUENCE [LARGE SCALE GENOMIC DNA]</scope>
    <source>
        <strain evidence="7">ATCC BAA-1111 / DSM 21527 / NCTC 11395 / H</strain>
    </source>
</reference>
<dbReference type="PATRIC" id="fig|869212.3.peg.3813"/>
<dbReference type="HOGENOM" id="CLU_059988_1_2_12"/>
<comment type="function">
    <text evidence="2">Pyridoxal 5'-phosphate (PLP)-binding protein, which is involved in PLP homeostasis.</text>
</comment>
<dbReference type="Proteomes" id="UP000006048">
    <property type="component" value="Chromosome"/>
</dbReference>
<keyword evidence="1 2" id="KW-0663">Pyridoxal phosphate</keyword>
<dbReference type="PANTHER" id="PTHR10146:SF14">
    <property type="entry name" value="PYRIDOXAL PHOSPHATE HOMEOSTASIS PROTEIN"/>
    <property type="match status" value="1"/>
</dbReference>
<dbReference type="GO" id="GO:0030170">
    <property type="term" value="F:pyridoxal phosphate binding"/>
    <property type="evidence" value="ECO:0007669"/>
    <property type="project" value="UniProtKB-UniRule"/>
</dbReference>
<feature type="domain" description="Alanine racemase N-terminal" evidence="5">
    <location>
        <begin position="27"/>
        <end position="224"/>
    </location>
</feature>
<dbReference type="PANTHER" id="PTHR10146">
    <property type="entry name" value="PROLINE SYNTHETASE CO-TRANSCRIBED BACTERIAL HOMOLOG PROTEIN"/>
    <property type="match status" value="1"/>
</dbReference>
<accession>I4BAW2</accession>
<evidence type="ECO:0000313" key="6">
    <source>
        <dbReference type="EMBL" id="AFM14419.1"/>
    </source>
</evidence>
<dbReference type="InterPro" id="IPR001608">
    <property type="entry name" value="Ala_racemase_N"/>
</dbReference>
<evidence type="ECO:0000256" key="3">
    <source>
        <dbReference type="PIRSR" id="PIRSR004848-1"/>
    </source>
</evidence>
<comment type="cofactor">
    <cofactor evidence="3">
        <name>pyridoxal 5'-phosphate</name>
        <dbReference type="ChEBI" id="CHEBI:597326"/>
    </cofactor>
</comment>
<gene>
    <name evidence="6" type="ordered locus">Turpa_3785</name>
</gene>
<proteinExistence type="inferred from homology"/>
<comment type="similarity">
    <text evidence="2 4">Belongs to the pyridoxal phosphate-binding protein YggS/PROSC family.</text>
</comment>
<dbReference type="KEGG" id="tpx:Turpa_3785"/>
<dbReference type="EMBL" id="CP002959">
    <property type="protein sequence ID" value="AFM14419.1"/>
    <property type="molecule type" value="Genomic_DNA"/>
</dbReference>
<evidence type="ECO:0000259" key="5">
    <source>
        <dbReference type="Pfam" id="PF01168"/>
    </source>
</evidence>
<dbReference type="RefSeq" id="WP_014804896.1">
    <property type="nucleotide sequence ID" value="NC_018020.1"/>
</dbReference>
<protein>
    <recommendedName>
        <fullName evidence="2">Pyridoxal phosphate homeostasis protein</fullName>
        <shortName evidence="2">PLP homeostasis protein</shortName>
    </recommendedName>
</protein>
<evidence type="ECO:0000256" key="2">
    <source>
        <dbReference type="HAMAP-Rule" id="MF_02087"/>
    </source>
</evidence>
<dbReference type="Pfam" id="PF01168">
    <property type="entry name" value="Ala_racemase_N"/>
    <property type="match status" value="1"/>
</dbReference>
<name>I4BAW2_TURPD</name>
<evidence type="ECO:0000313" key="7">
    <source>
        <dbReference type="Proteomes" id="UP000006048"/>
    </source>
</evidence>
<sequence>MNLNERFNQVLAEIGEAAMAAGRPADSVNLIAVSKTHPVSLVDELAQLGQVHFAENRIAELTEKQAAARATGLQWHLIGQLQTNKVKLLNAGTILHSLDRLSLAEKLQQQFAADNIRCLIQVNCSGEPNKSGVAPADFDALAEAIAKKPAIRVLGLMTMAEHSDDERVVRRAFADLRELSERLAAQKIFPGYENWLSMGMSGDFRYAIAEGATHVRIGTAIFGHR</sequence>
<dbReference type="InterPro" id="IPR011078">
    <property type="entry name" value="PyrdxlP_homeostasis"/>
</dbReference>
<dbReference type="SUPFAM" id="SSF51419">
    <property type="entry name" value="PLP-binding barrel"/>
    <property type="match status" value="1"/>
</dbReference>
<organism evidence="6 7">
    <name type="scientific">Turneriella parva (strain ATCC BAA-1111 / DSM 21527 / NCTC 11395 / H)</name>
    <name type="common">Leptospira parva</name>
    <dbReference type="NCBI Taxonomy" id="869212"/>
    <lineage>
        <taxon>Bacteria</taxon>
        <taxon>Pseudomonadati</taxon>
        <taxon>Spirochaetota</taxon>
        <taxon>Spirochaetia</taxon>
        <taxon>Leptospirales</taxon>
        <taxon>Leptospiraceae</taxon>
        <taxon>Turneriella</taxon>
    </lineage>
</organism>
<dbReference type="PIRSF" id="PIRSF004848">
    <property type="entry name" value="YBL036c_PLPDEIII"/>
    <property type="match status" value="1"/>
</dbReference>
<dbReference type="HAMAP" id="MF_02087">
    <property type="entry name" value="PLP_homeostasis"/>
    <property type="match status" value="1"/>
</dbReference>
<dbReference type="NCBIfam" id="TIGR00044">
    <property type="entry name" value="YggS family pyridoxal phosphate-dependent enzyme"/>
    <property type="match status" value="1"/>
</dbReference>
<dbReference type="FunFam" id="3.20.20.10:FF:000018">
    <property type="entry name" value="Pyridoxal phosphate homeostasis protein"/>
    <property type="match status" value="1"/>
</dbReference>
<dbReference type="CDD" id="cd00635">
    <property type="entry name" value="PLPDE_III_YBL036c_like"/>
    <property type="match status" value="1"/>
</dbReference>
<dbReference type="Gene3D" id="3.20.20.10">
    <property type="entry name" value="Alanine racemase"/>
    <property type="match status" value="1"/>
</dbReference>
<dbReference type="InterPro" id="IPR029066">
    <property type="entry name" value="PLP-binding_barrel"/>
</dbReference>